<comment type="function">
    <text evidence="10">IGPS catalyzes the conversion of PRFAR and glutamine to IGP, AICAR and glutamate. The HisH subunit catalyzes the hydrolysis of glutamine to glutamate and ammonia as part of the synthesis of IGP and AICAR. The resulting ammonia molecule is channeled to the active site of HisF.</text>
</comment>
<evidence type="ECO:0000256" key="5">
    <source>
        <dbReference type="ARBA" id="ARBA00022962"/>
    </source>
</evidence>
<dbReference type="CDD" id="cd01748">
    <property type="entry name" value="GATase1_IGP_Synthase"/>
    <property type="match status" value="1"/>
</dbReference>
<feature type="active site" evidence="10 11">
    <location>
        <position position="225"/>
    </location>
</feature>
<keyword evidence="5 10" id="KW-0315">Glutamine amidotransferase</keyword>
<feature type="active site" evidence="10 11">
    <location>
        <position position="223"/>
    </location>
</feature>
<dbReference type="PANTHER" id="PTHR42701:SF1">
    <property type="entry name" value="IMIDAZOLE GLYCEROL PHOSPHATE SYNTHASE SUBUNIT HISH"/>
    <property type="match status" value="1"/>
</dbReference>
<feature type="active site" description="Nucleophile" evidence="10 11">
    <location>
        <position position="117"/>
    </location>
</feature>
<feature type="domain" description="Glutamine amidotransferase" evidence="12">
    <location>
        <begin position="64"/>
        <end position="238"/>
    </location>
</feature>
<keyword evidence="4 10" id="KW-0378">Hydrolase</keyword>
<evidence type="ECO:0000256" key="11">
    <source>
        <dbReference type="PIRSR" id="PIRSR000495-1"/>
    </source>
</evidence>
<evidence type="ECO:0000256" key="2">
    <source>
        <dbReference type="ARBA" id="ARBA00011152"/>
    </source>
</evidence>
<keyword evidence="6 10" id="KW-0368">Histidine biosynthesis</keyword>
<evidence type="ECO:0000256" key="8">
    <source>
        <dbReference type="ARBA" id="ARBA00047838"/>
    </source>
</evidence>
<dbReference type="HAMAP" id="MF_00278">
    <property type="entry name" value="HisH"/>
    <property type="match status" value="1"/>
</dbReference>
<evidence type="ECO:0000256" key="9">
    <source>
        <dbReference type="ARBA" id="ARBA00049534"/>
    </source>
</evidence>
<dbReference type="AlphaFoldDB" id="A0A4U8T2V9"/>
<evidence type="ECO:0000313" key="13">
    <source>
        <dbReference type="EMBL" id="TLD92867.1"/>
    </source>
</evidence>
<evidence type="ECO:0000256" key="6">
    <source>
        <dbReference type="ARBA" id="ARBA00023102"/>
    </source>
</evidence>
<evidence type="ECO:0000313" key="14">
    <source>
        <dbReference type="Proteomes" id="UP000029921"/>
    </source>
</evidence>
<dbReference type="PROSITE" id="PS51273">
    <property type="entry name" value="GATASE_TYPE_1"/>
    <property type="match status" value="1"/>
</dbReference>
<dbReference type="NCBIfam" id="TIGR01855">
    <property type="entry name" value="IMP_synth_hisH"/>
    <property type="match status" value="1"/>
</dbReference>
<dbReference type="SUPFAM" id="SSF52317">
    <property type="entry name" value="Class I glutamine amidotransferase-like"/>
    <property type="match status" value="1"/>
</dbReference>
<evidence type="ECO:0000256" key="1">
    <source>
        <dbReference type="ARBA" id="ARBA00005091"/>
    </source>
</evidence>
<dbReference type="GO" id="GO:0000107">
    <property type="term" value="F:imidazoleglycerol-phosphate synthase activity"/>
    <property type="evidence" value="ECO:0007669"/>
    <property type="project" value="UniProtKB-UniRule"/>
</dbReference>
<evidence type="ECO:0000256" key="10">
    <source>
        <dbReference type="HAMAP-Rule" id="MF_00278"/>
    </source>
</evidence>
<evidence type="ECO:0000259" key="12">
    <source>
        <dbReference type="Pfam" id="PF00117"/>
    </source>
</evidence>
<accession>A0A4U8T2V9</accession>
<dbReference type="GO" id="GO:0000105">
    <property type="term" value="P:L-histidine biosynthetic process"/>
    <property type="evidence" value="ECO:0007669"/>
    <property type="project" value="UniProtKB-UniRule"/>
</dbReference>
<sequence length="242" mass="26965">MDKIGIIDYGVGNLGSVQNAFRFCANRPPEALHLETSQLESHITQSQNLQDSLLQSHIMRPFSLHIESKPENLKKYDKLLLPGVGAFGNAMEQLQKTDLLSAVIEFAKSGKYMLGICLGMQLLFEKSFEFGEHKGLGLIEGEIVGFKNIAPLKVPHIGWNSCSFTQSGESSPLLQGINNGSFFYFVHSFHIATQEKFILAKCEYGYPFGAIVNKDNLFGIQPHPEKSHNVGLQLLKNFINLH</sequence>
<comment type="pathway">
    <text evidence="1 10">Amino-acid biosynthesis; L-histidine biosynthesis; L-histidine from 5-phospho-alpha-D-ribose 1-diphosphate: step 5/9.</text>
</comment>
<name>A0A4U8T2V9_9HELI</name>
<dbReference type="GO" id="GO:0004359">
    <property type="term" value="F:glutaminase activity"/>
    <property type="evidence" value="ECO:0007669"/>
    <property type="project" value="UniProtKB-EC"/>
</dbReference>
<dbReference type="GO" id="GO:0005737">
    <property type="term" value="C:cytoplasm"/>
    <property type="evidence" value="ECO:0007669"/>
    <property type="project" value="UniProtKB-SubCell"/>
</dbReference>
<keyword evidence="3 10" id="KW-0028">Amino-acid biosynthesis</keyword>
<comment type="catalytic activity">
    <reaction evidence="9 10">
        <text>L-glutamine + H2O = L-glutamate + NH4(+)</text>
        <dbReference type="Rhea" id="RHEA:15889"/>
        <dbReference type="ChEBI" id="CHEBI:15377"/>
        <dbReference type="ChEBI" id="CHEBI:28938"/>
        <dbReference type="ChEBI" id="CHEBI:29985"/>
        <dbReference type="ChEBI" id="CHEBI:58359"/>
        <dbReference type="EC" id="3.5.1.2"/>
    </reaction>
</comment>
<keyword evidence="7 10" id="KW-0456">Lyase</keyword>
<reference evidence="13 14" key="1">
    <citation type="journal article" date="2014" name="Genome Announc.">
        <title>Draft genome sequences of eight enterohepatic helicobacter species isolated from both laboratory and wild rodents.</title>
        <authorList>
            <person name="Sheh A."/>
            <person name="Shen Z."/>
            <person name="Fox J.G."/>
        </authorList>
    </citation>
    <scope>NUCLEOTIDE SEQUENCE [LARGE SCALE GENOMIC DNA]</scope>
    <source>
        <strain evidence="13 14">MIT 96-1001</strain>
    </source>
</reference>
<evidence type="ECO:0000256" key="4">
    <source>
        <dbReference type="ARBA" id="ARBA00022801"/>
    </source>
</evidence>
<gene>
    <name evidence="10 13" type="primary">hisH</name>
    <name evidence="13" type="ORF">LS74_004035</name>
</gene>
<dbReference type="InterPro" id="IPR010139">
    <property type="entry name" value="Imidazole-glycPsynth_HisH"/>
</dbReference>
<dbReference type="EC" id="3.5.1.2" evidence="10"/>
<protein>
    <recommendedName>
        <fullName evidence="10">Imidazole glycerol phosphate synthase subunit HisH</fullName>
        <ecNumber evidence="10">4.3.2.10</ecNumber>
    </recommendedName>
    <alternativeName>
        <fullName evidence="10">IGP synthase glutaminase subunit</fullName>
        <ecNumber evidence="10">3.5.1.2</ecNumber>
    </alternativeName>
    <alternativeName>
        <fullName evidence="10">IGP synthase subunit HisH</fullName>
    </alternativeName>
    <alternativeName>
        <fullName evidence="10">ImGP synthase subunit HisH</fullName>
        <shortName evidence="10">IGPS subunit HisH</shortName>
    </alternativeName>
</protein>
<dbReference type="EMBL" id="JRPE02000004">
    <property type="protein sequence ID" value="TLD92867.1"/>
    <property type="molecule type" value="Genomic_DNA"/>
</dbReference>
<dbReference type="EC" id="4.3.2.10" evidence="10"/>
<dbReference type="InterPro" id="IPR029062">
    <property type="entry name" value="Class_I_gatase-like"/>
</dbReference>
<comment type="subcellular location">
    <subcellularLocation>
        <location evidence="10">Cytoplasm</location>
    </subcellularLocation>
</comment>
<dbReference type="RefSeq" id="WP_034584695.1">
    <property type="nucleotide sequence ID" value="NZ_JRPE02000004.1"/>
</dbReference>
<dbReference type="Pfam" id="PF00117">
    <property type="entry name" value="GATase"/>
    <property type="match status" value="1"/>
</dbReference>
<dbReference type="PIRSF" id="PIRSF000495">
    <property type="entry name" value="Amidotransf_hisH"/>
    <property type="match status" value="1"/>
</dbReference>
<dbReference type="PANTHER" id="PTHR42701">
    <property type="entry name" value="IMIDAZOLE GLYCEROL PHOSPHATE SYNTHASE SUBUNIT HISH"/>
    <property type="match status" value="1"/>
</dbReference>
<dbReference type="InterPro" id="IPR017926">
    <property type="entry name" value="GATASE"/>
</dbReference>
<keyword evidence="10" id="KW-0963">Cytoplasm</keyword>
<evidence type="ECO:0000256" key="7">
    <source>
        <dbReference type="ARBA" id="ARBA00023239"/>
    </source>
</evidence>
<dbReference type="UniPathway" id="UPA00031">
    <property type="reaction ID" value="UER00010"/>
</dbReference>
<comment type="subunit">
    <text evidence="2 10">Heterodimer of HisH and HisF.</text>
</comment>
<organism evidence="13 14">
    <name type="scientific">Helicobacter magdeburgensis</name>
    <dbReference type="NCBI Taxonomy" id="471858"/>
    <lineage>
        <taxon>Bacteria</taxon>
        <taxon>Pseudomonadati</taxon>
        <taxon>Campylobacterota</taxon>
        <taxon>Epsilonproteobacteria</taxon>
        <taxon>Campylobacterales</taxon>
        <taxon>Helicobacteraceae</taxon>
        <taxon>Helicobacter</taxon>
    </lineage>
</organism>
<dbReference type="Gene3D" id="3.40.50.880">
    <property type="match status" value="1"/>
</dbReference>
<proteinExistence type="inferred from homology"/>
<dbReference type="Proteomes" id="UP000029921">
    <property type="component" value="Unassembled WGS sequence"/>
</dbReference>
<evidence type="ECO:0000256" key="3">
    <source>
        <dbReference type="ARBA" id="ARBA00022605"/>
    </source>
</evidence>
<comment type="caution">
    <text evidence="13">The sequence shown here is derived from an EMBL/GenBank/DDBJ whole genome shotgun (WGS) entry which is preliminary data.</text>
</comment>
<dbReference type="GO" id="GO:0016829">
    <property type="term" value="F:lyase activity"/>
    <property type="evidence" value="ECO:0007669"/>
    <property type="project" value="UniProtKB-KW"/>
</dbReference>
<comment type="catalytic activity">
    <reaction evidence="8 10">
        <text>5-[(5-phospho-1-deoxy-D-ribulos-1-ylimino)methylamino]-1-(5-phospho-beta-D-ribosyl)imidazole-4-carboxamide + L-glutamine = D-erythro-1-(imidazol-4-yl)glycerol 3-phosphate + 5-amino-1-(5-phospho-beta-D-ribosyl)imidazole-4-carboxamide + L-glutamate + H(+)</text>
        <dbReference type="Rhea" id="RHEA:24793"/>
        <dbReference type="ChEBI" id="CHEBI:15378"/>
        <dbReference type="ChEBI" id="CHEBI:29985"/>
        <dbReference type="ChEBI" id="CHEBI:58278"/>
        <dbReference type="ChEBI" id="CHEBI:58359"/>
        <dbReference type="ChEBI" id="CHEBI:58475"/>
        <dbReference type="ChEBI" id="CHEBI:58525"/>
        <dbReference type="EC" id="4.3.2.10"/>
    </reaction>
</comment>
<keyword evidence="14" id="KW-1185">Reference proteome</keyword>